<proteinExistence type="predicted"/>
<evidence type="ECO:0000313" key="2">
    <source>
        <dbReference type="Proteomes" id="UP000176581"/>
    </source>
</evidence>
<dbReference type="EMBL" id="MGJV01000031">
    <property type="protein sequence ID" value="OGN13908.1"/>
    <property type="molecule type" value="Genomic_DNA"/>
</dbReference>
<evidence type="ECO:0000313" key="1">
    <source>
        <dbReference type="EMBL" id="OGN13908.1"/>
    </source>
</evidence>
<comment type="caution">
    <text evidence="1">The sequence shown here is derived from an EMBL/GenBank/DDBJ whole genome shotgun (WGS) entry which is preliminary data.</text>
</comment>
<dbReference type="AlphaFoldDB" id="A0A1F8FN08"/>
<name>A0A1F8FN08_9BACT</name>
<accession>A0A1F8FN08</accession>
<sequence length="152" mass="17239">MRTSIVALSGDDLINLNETAYDMLRAILNGLNYLGTEWHLRFAFVEERNNMFSAYGEYLEEKGEDLTRITHMERFVFSFRAPDGLGAYKSLELLRSEVAKLCVAMTQGKVADDWGGLSQRLRGSRGPNEMSMMFFKRESPTTLFTATTMAAK</sequence>
<protein>
    <submittedName>
        <fullName evidence="1">Uncharacterized protein</fullName>
    </submittedName>
</protein>
<dbReference type="Proteomes" id="UP000176581">
    <property type="component" value="Unassembled WGS sequence"/>
</dbReference>
<reference evidence="1 2" key="1">
    <citation type="journal article" date="2016" name="Nat. Commun.">
        <title>Thousands of microbial genomes shed light on interconnected biogeochemical processes in an aquifer system.</title>
        <authorList>
            <person name="Anantharaman K."/>
            <person name="Brown C.T."/>
            <person name="Hug L.A."/>
            <person name="Sharon I."/>
            <person name="Castelle C.J."/>
            <person name="Probst A.J."/>
            <person name="Thomas B.C."/>
            <person name="Singh A."/>
            <person name="Wilkins M.J."/>
            <person name="Karaoz U."/>
            <person name="Brodie E.L."/>
            <person name="Williams K.H."/>
            <person name="Hubbard S.S."/>
            <person name="Banfield J.F."/>
        </authorList>
    </citation>
    <scope>NUCLEOTIDE SEQUENCE [LARGE SCALE GENOMIC DNA]</scope>
</reference>
<organism evidence="1 2">
    <name type="scientific">Candidatus Yanofskybacteria bacterium RIFCSPHIGHO2_02_FULL_43_22</name>
    <dbReference type="NCBI Taxonomy" id="1802681"/>
    <lineage>
        <taxon>Bacteria</taxon>
        <taxon>Candidatus Yanofskyibacteriota</taxon>
    </lineage>
</organism>
<gene>
    <name evidence="1" type="ORF">A3J47_03465</name>
</gene>